<evidence type="ECO:0000313" key="3">
    <source>
        <dbReference type="Proteomes" id="UP001202827"/>
    </source>
</evidence>
<dbReference type="Proteomes" id="UP001202827">
    <property type="component" value="Unassembled WGS sequence"/>
</dbReference>
<comment type="caution">
    <text evidence="2">The sequence shown here is derived from an EMBL/GenBank/DDBJ whole genome shotgun (WGS) entry which is preliminary data.</text>
</comment>
<keyword evidence="1" id="KW-1133">Transmembrane helix</keyword>
<accession>A0ABT0IXG1</accession>
<proteinExistence type="predicted"/>
<evidence type="ECO:0000256" key="1">
    <source>
        <dbReference type="SAM" id="Phobius"/>
    </source>
</evidence>
<organism evidence="2 3">
    <name type="scientific">Neorhizobium turbinariae</name>
    <dbReference type="NCBI Taxonomy" id="2937795"/>
    <lineage>
        <taxon>Bacteria</taxon>
        <taxon>Pseudomonadati</taxon>
        <taxon>Pseudomonadota</taxon>
        <taxon>Alphaproteobacteria</taxon>
        <taxon>Hyphomicrobiales</taxon>
        <taxon>Rhizobiaceae</taxon>
        <taxon>Rhizobium/Agrobacterium group</taxon>
        <taxon>Neorhizobium</taxon>
    </lineage>
</organism>
<protein>
    <submittedName>
        <fullName evidence="2">Uncharacterized protein</fullName>
    </submittedName>
</protein>
<dbReference type="EMBL" id="JALPRY010000032">
    <property type="protein sequence ID" value="MCK8782553.1"/>
    <property type="molecule type" value="Genomic_DNA"/>
</dbReference>
<feature type="transmembrane region" description="Helical" evidence="1">
    <location>
        <begin position="12"/>
        <end position="37"/>
    </location>
</feature>
<evidence type="ECO:0000313" key="2">
    <source>
        <dbReference type="EMBL" id="MCK8782553.1"/>
    </source>
</evidence>
<reference evidence="2 3" key="1">
    <citation type="submission" date="2022-04" db="EMBL/GenBank/DDBJ databases">
        <title>Rhizobium coralii sp. nov., isolated from coral Turbinaria peltata.</title>
        <authorList>
            <person name="Sun H."/>
        </authorList>
    </citation>
    <scope>NUCLEOTIDE SEQUENCE [LARGE SCALE GENOMIC DNA]</scope>
    <source>
        <strain evidence="2 3">NTR19</strain>
    </source>
</reference>
<name>A0ABT0IXG1_9HYPH</name>
<dbReference type="RefSeq" id="WP_199925215.1">
    <property type="nucleotide sequence ID" value="NZ_JALPRY010000032.1"/>
</dbReference>
<keyword evidence="3" id="KW-1185">Reference proteome</keyword>
<sequence length="56" mass="6214">MGTALKDHALLVVMTTLFAMLALDISVPAVVLSLMALSRWLILPEMYPVESRRRTA</sequence>
<keyword evidence="1" id="KW-0812">Transmembrane</keyword>
<keyword evidence="1" id="KW-0472">Membrane</keyword>
<gene>
    <name evidence="2" type="ORF">M0654_21515</name>
</gene>